<sequence>MTVSIRNIRHDDWCAIMRIQAQCYHDVTPEPLPILQQKAQLSPDTCWVAERSGEVLGYLLCHPWHHGHPPSLSRPIEQLDGDDLFYMHDLAISDRARGLGVGQRLIDTALSHAREDGYDEVALIAVQDAPAYWRRQGFVASPTGKCLAEYGQDAQFMKLRLG</sequence>
<evidence type="ECO:0000313" key="4">
    <source>
        <dbReference type="EMBL" id="MBZ6065877.1"/>
    </source>
</evidence>
<dbReference type="InterPro" id="IPR016181">
    <property type="entry name" value="Acyl_CoA_acyltransferase"/>
</dbReference>
<accession>A0ABS7V8Y9</accession>
<name>A0ABS7V8Y9_9GAMM</name>
<evidence type="ECO:0000256" key="1">
    <source>
        <dbReference type="ARBA" id="ARBA00022679"/>
    </source>
</evidence>
<dbReference type="SUPFAM" id="SSF55729">
    <property type="entry name" value="Acyl-CoA N-acyltransferases (Nat)"/>
    <property type="match status" value="1"/>
</dbReference>
<dbReference type="Pfam" id="PF00583">
    <property type="entry name" value="Acetyltransf_1"/>
    <property type="match status" value="1"/>
</dbReference>
<dbReference type="Gene3D" id="3.40.630.30">
    <property type="match status" value="1"/>
</dbReference>
<reference evidence="4 5" key="1">
    <citation type="submission" date="2021-09" db="EMBL/GenBank/DDBJ databases">
        <title>Aeromonas schubertii isolated from Asian sea bass.</title>
        <authorList>
            <person name="Pinpimai K."/>
        </authorList>
    </citation>
    <scope>NUCLEOTIDE SEQUENCE [LARGE SCALE GENOMIC DNA]</scope>
    <source>
        <strain evidence="4 5">CHULA2021a</strain>
    </source>
</reference>
<dbReference type="Proteomes" id="UP000774958">
    <property type="component" value="Unassembled WGS sequence"/>
</dbReference>
<keyword evidence="2" id="KW-0012">Acyltransferase</keyword>
<keyword evidence="1" id="KW-0808">Transferase</keyword>
<gene>
    <name evidence="4" type="ORF">LA374_06630</name>
</gene>
<dbReference type="InterPro" id="IPR050832">
    <property type="entry name" value="Bact_Acetyltransf"/>
</dbReference>
<protein>
    <submittedName>
        <fullName evidence="4">GNAT family N-acetyltransferase</fullName>
    </submittedName>
</protein>
<dbReference type="PANTHER" id="PTHR43877">
    <property type="entry name" value="AMINOALKYLPHOSPHONATE N-ACETYLTRANSFERASE-RELATED-RELATED"/>
    <property type="match status" value="1"/>
</dbReference>
<dbReference type="EMBL" id="JAIRBT010000006">
    <property type="protein sequence ID" value="MBZ6065877.1"/>
    <property type="molecule type" value="Genomic_DNA"/>
</dbReference>
<organism evidence="4 5">
    <name type="scientific">Aeromonas schubertii</name>
    <dbReference type="NCBI Taxonomy" id="652"/>
    <lineage>
        <taxon>Bacteria</taxon>
        <taxon>Pseudomonadati</taxon>
        <taxon>Pseudomonadota</taxon>
        <taxon>Gammaproteobacteria</taxon>
        <taxon>Aeromonadales</taxon>
        <taxon>Aeromonadaceae</taxon>
        <taxon>Aeromonas</taxon>
    </lineage>
</organism>
<dbReference type="InterPro" id="IPR000182">
    <property type="entry name" value="GNAT_dom"/>
</dbReference>
<proteinExistence type="predicted"/>
<dbReference type="PROSITE" id="PS51186">
    <property type="entry name" value="GNAT"/>
    <property type="match status" value="1"/>
</dbReference>
<dbReference type="CDD" id="cd04301">
    <property type="entry name" value="NAT_SF"/>
    <property type="match status" value="1"/>
</dbReference>
<feature type="domain" description="N-acetyltransferase" evidence="3">
    <location>
        <begin position="3"/>
        <end position="162"/>
    </location>
</feature>
<evidence type="ECO:0000313" key="5">
    <source>
        <dbReference type="Proteomes" id="UP000774958"/>
    </source>
</evidence>
<keyword evidence="5" id="KW-1185">Reference proteome</keyword>
<evidence type="ECO:0000256" key="2">
    <source>
        <dbReference type="ARBA" id="ARBA00023315"/>
    </source>
</evidence>
<evidence type="ECO:0000259" key="3">
    <source>
        <dbReference type="PROSITE" id="PS51186"/>
    </source>
</evidence>
<comment type="caution">
    <text evidence="4">The sequence shown here is derived from an EMBL/GenBank/DDBJ whole genome shotgun (WGS) entry which is preliminary data.</text>
</comment>